<feature type="transmembrane region" description="Helical" evidence="6">
    <location>
        <begin position="194"/>
        <end position="211"/>
    </location>
</feature>
<feature type="transmembrane region" description="Helical" evidence="6">
    <location>
        <begin position="276"/>
        <end position="293"/>
    </location>
</feature>
<dbReference type="SUPFAM" id="SSF103481">
    <property type="entry name" value="Multidrug resistance efflux transporter EmrE"/>
    <property type="match status" value="2"/>
</dbReference>
<dbReference type="Proteomes" id="UP000325289">
    <property type="component" value="Unassembled WGS sequence"/>
</dbReference>
<evidence type="ECO:0000259" key="7">
    <source>
        <dbReference type="Pfam" id="PF00892"/>
    </source>
</evidence>
<keyword evidence="4 6" id="KW-1133">Transmembrane helix</keyword>
<feature type="transmembrane region" description="Helical" evidence="6">
    <location>
        <begin position="15"/>
        <end position="40"/>
    </location>
</feature>
<organism evidence="8 9">
    <name type="scientific">Roseivivax sediminis</name>
    <dbReference type="NCBI Taxonomy" id="936889"/>
    <lineage>
        <taxon>Bacteria</taxon>
        <taxon>Pseudomonadati</taxon>
        <taxon>Pseudomonadota</taxon>
        <taxon>Alphaproteobacteria</taxon>
        <taxon>Rhodobacterales</taxon>
        <taxon>Roseobacteraceae</taxon>
        <taxon>Roseivivax</taxon>
    </lineage>
</organism>
<evidence type="ECO:0000256" key="5">
    <source>
        <dbReference type="ARBA" id="ARBA00023136"/>
    </source>
</evidence>
<comment type="subcellular location">
    <subcellularLocation>
        <location evidence="1">Membrane</location>
        <topology evidence="1">Multi-pass membrane protein</topology>
    </subcellularLocation>
</comment>
<dbReference type="AlphaFoldDB" id="A0A1I2DU43"/>
<feature type="transmembrane region" description="Helical" evidence="6">
    <location>
        <begin position="111"/>
        <end position="132"/>
    </location>
</feature>
<protein>
    <submittedName>
        <fullName evidence="8">Threonine/homoserine efflux transporter RhtA</fullName>
    </submittedName>
</protein>
<evidence type="ECO:0000256" key="1">
    <source>
        <dbReference type="ARBA" id="ARBA00004141"/>
    </source>
</evidence>
<gene>
    <name evidence="8" type="ORF">SAMN04515678_11855</name>
</gene>
<keyword evidence="3 6" id="KW-0812">Transmembrane</keyword>
<dbReference type="PANTHER" id="PTHR22911">
    <property type="entry name" value="ACYL-MALONYL CONDENSING ENZYME-RELATED"/>
    <property type="match status" value="1"/>
</dbReference>
<evidence type="ECO:0000313" key="9">
    <source>
        <dbReference type="Proteomes" id="UP000325289"/>
    </source>
</evidence>
<keyword evidence="9" id="KW-1185">Reference proteome</keyword>
<dbReference type="EMBL" id="FOMS01000018">
    <property type="protein sequence ID" value="SFE83889.1"/>
    <property type="molecule type" value="Genomic_DNA"/>
</dbReference>
<feature type="transmembrane region" description="Helical" evidence="6">
    <location>
        <begin position="87"/>
        <end position="105"/>
    </location>
</feature>
<dbReference type="PANTHER" id="PTHR22911:SF6">
    <property type="entry name" value="SOLUTE CARRIER FAMILY 35 MEMBER G1"/>
    <property type="match status" value="1"/>
</dbReference>
<keyword evidence="5 6" id="KW-0472">Membrane</keyword>
<dbReference type="GO" id="GO:0016020">
    <property type="term" value="C:membrane"/>
    <property type="evidence" value="ECO:0007669"/>
    <property type="project" value="UniProtKB-SubCell"/>
</dbReference>
<feature type="domain" description="EamA" evidence="7">
    <location>
        <begin position="26"/>
        <end position="155"/>
    </location>
</feature>
<feature type="domain" description="EamA" evidence="7">
    <location>
        <begin position="163"/>
        <end position="288"/>
    </location>
</feature>
<feature type="transmembrane region" description="Helical" evidence="6">
    <location>
        <begin position="223"/>
        <end position="243"/>
    </location>
</feature>
<evidence type="ECO:0000256" key="2">
    <source>
        <dbReference type="ARBA" id="ARBA00009853"/>
    </source>
</evidence>
<feature type="transmembrane region" description="Helical" evidence="6">
    <location>
        <begin position="250"/>
        <end position="270"/>
    </location>
</feature>
<evidence type="ECO:0000256" key="4">
    <source>
        <dbReference type="ARBA" id="ARBA00022989"/>
    </source>
</evidence>
<evidence type="ECO:0000256" key="3">
    <source>
        <dbReference type="ARBA" id="ARBA00022692"/>
    </source>
</evidence>
<evidence type="ECO:0000313" key="8">
    <source>
        <dbReference type="EMBL" id="SFE83889.1"/>
    </source>
</evidence>
<proteinExistence type="inferred from homology"/>
<dbReference type="InterPro" id="IPR037185">
    <property type="entry name" value="EmrE-like"/>
</dbReference>
<feature type="transmembrane region" description="Helical" evidence="6">
    <location>
        <begin position="165"/>
        <end position="182"/>
    </location>
</feature>
<accession>A0A1I2DU43</accession>
<sequence length="307" mass="31514">MGADKRGRGAFPRQFCVIGAASPWRAVALMFVAMSCIPAGDTASKLLTSEHGLSPVFVAWARFAVGTLAVLPFVPAGTARLFSDWRVWGRGALMASGIVSIQVALSMAPIASVFAAFFVGPIVSYALSALVLREAVTPLRTALMAAGFAGVLLVIRPGVDMTPGLGFAFLAGLFYGCFLTASRALSGLAPARSLLLTQLVAGTVLLSPGLLLTPGDIGWTEALLLLASGLFSMAGNLLLLLAYRIGTGSGLAPLVYFQLIAATTLGWAVFGDLPDALTWAGLALIIAAGVASARAGRSGFGRAGTVR</sequence>
<reference evidence="8 9" key="1">
    <citation type="submission" date="2016-10" db="EMBL/GenBank/DDBJ databases">
        <authorList>
            <person name="Varghese N."/>
            <person name="Submissions S."/>
        </authorList>
    </citation>
    <scope>NUCLEOTIDE SEQUENCE [LARGE SCALE GENOMIC DNA]</scope>
    <source>
        <strain evidence="9">YIM D21,KCTC 23444,ACCC 10710</strain>
    </source>
</reference>
<evidence type="ECO:0000256" key="6">
    <source>
        <dbReference type="SAM" id="Phobius"/>
    </source>
</evidence>
<dbReference type="InterPro" id="IPR000620">
    <property type="entry name" value="EamA_dom"/>
</dbReference>
<feature type="transmembrane region" description="Helical" evidence="6">
    <location>
        <begin position="52"/>
        <end position="75"/>
    </location>
</feature>
<dbReference type="Pfam" id="PF00892">
    <property type="entry name" value="EamA"/>
    <property type="match status" value="2"/>
</dbReference>
<comment type="similarity">
    <text evidence="2">Belongs to the drug/metabolite transporter (DMT) superfamily. 10 TMS drug/metabolite exporter (DME) (TC 2.A.7.3) family.</text>
</comment>
<feature type="transmembrane region" description="Helical" evidence="6">
    <location>
        <begin position="139"/>
        <end position="159"/>
    </location>
</feature>
<name>A0A1I2DU43_9RHOB</name>